<dbReference type="Proteomes" id="UP000011082">
    <property type="component" value="Unassembled WGS sequence"/>
</dbReference>
<accession>L2GL88</accession>
<dbReference type="RefSeq" id="XP_007604827.1">
    <property type="nucleotide sequence ID" value="XM_007604765.1"/>
</dbReference>
<dbReference type="AlphaFoldDB" id="L2GL88"/>
<evidence type="ECO:0000313" key="1">
    <source>
        <dbReference type="EMBL" id="ELA41633.1"/>
    </source>
</evidence>
<dbReference type="OMA" id="KRIPGRY"/>
<name>L2GL88_VITCO</name>
<protein>
    <recommendedName>
        <fullName evidence="3">BOP1 N-terminal domain-containing protein</fullName>
    </recommendedName>
</protein>
<keyword evidence="2" id="KW-1185">Reference proteome</keyword>
<dbReference type="InterPro" id="IPR011044">
    <property type="entry name" value="Quino_amine_DH_bsu"/>
</dbReference>
<evidence type="ECO:0008006" key="3">
    <source>
        <dbReference type="Google" id="ProtNLM"/>
    </source>
</evidence>
<dbReference type="VEuPathDB" id="MicrosporidiaDB:VICG_01381"/>
<sequence>MDRINKFLETRQQKHVKTLKYKEQTYTITKDDLKKVRAYKSSKCLDPVLKTIPNRILSNEQVQPVKERVKRDASGYFNRKLREHYINNPQPKVTVIPKNQIVDIWEDENLNTLKTYTQEWIYSIDTPYEGPVESLEFNKGHLEEELRRVYLKHFTPRDPKQKALKDILPKLPDIETMRPFPEFSSFSWELEGKKTLFNSTICAINEKNVVLLDLKYNKVLFNYNFEENIYKAALCGHIFIVSSKNSIYLTKLGEHVQPTKTIHSHMAIKDIYIDSSFIGYLTSKSIHLHHSTSYEEIKILKLKGDTPHTMTISEDAVYASTHKGIMVESIERSEIKNLGYVIDFEIYNKHIYAINNVGRLVIVNESLKVVGSTVQNDIGSQIKIHPAYGLIAIIFSNEICIYKILENQCIPINTISGVFKAISWDTEMPWLYVAYKNKIELFT</sequence>
<proteinExistence type="predicted"/>
<dbReference type="InParanoid" id="L2GL88"/>
<dbReference type="SUPFAM" id="SSF50969">
    <property type="entry name" value="YVTN repeat-like/Quinoprotein amine dehydrogenase"/>
    <property type="match status" value="1"/>
</dbReference>
<reference evidence="2" key="1">
    <citation type="submission" date="2011-05" db="EMBL/GenBank/DDBJ databases">
        <title>The genome sequence of Vittaforma corneae strain ATCC 50505.</title>
        <authorList>
            <consortium name="The Broad Institute Genome Sequencing Platform"/>
            <person name="Cuomo C."/>
            <person name="Didier E."/>
            <person name="Bowers L."/>
            <person name="Young S.K."/>
            <person name="Zeng Q."/>
            <person name="Gargeya S."/>
            <person name="Fitzgerald M."/>
            <person name="Haas B."/>
            <person name="Abouelleil A."/>
            <person name="Alvarado L."/>
            <person name="Arachchi H.M."/>
            <person name="Berlin A."/>
            <person name="Chapman S.B."/>
            <person name="Gearin G."/>
            <person name="Goldberg J."/>
            <person name="Griggs A."/>
            <person name="Gujja S."/>
            <person name="Hansen M."/>
            <person name="Heiman D."/>
            <person name="Howarth C."/>
            <person name="Larimer J."/>
            <person name="Lui A."/>
            <person name="MacDonald P.J.P."/>
            <person name="McCowen C."/>
            <person name="Montmayeur A."/>
            <person name="Murphy C."/>
            <person name="Neiman D."/>
            <person name="Pearson M."/>
            <person name="Priest M."/>
            <person name="Roberts A."/>
            <person name="Saif S."/>
            <person name="Shea T."/>
            <person name="Sisk P."/>
            <person name="Stolte C."/>
            <person name="Sykes S."/>
            <person name="Wortman J."/>
            <person name="Nusbaum C."/>
            <person name="Birren B."/>
        </authorList>
    </citation>
    <scope>NUCLEOTIDE SEQUENCE [LARGE SCALE GENOMIC DNA]</scope>
    <source>
        <strain evidence="2">ATCC 50505</strain>
    </source>
</reference>
<dbReference type="STRING" id="993615.L2GL88"/>
<dbReference type="EMBL" id="JH370141">
    <property type="protein sequence ID" value="ELA41633.1"/>
    <property type="molecule type" value="Genomic_DNA"/>
</dbReference>
<evidence type="ECO:0000313" key="2">
    <source>
        <dbReference type="Proteomes" id="UP000011082"/>
    </source>
</evidence>
<dbReference type="OrthoDB" id="5571054at2759"/>
<gene>
    <name evidence="1" type="ORF">VICG_01381</name>
</gene>
<dbReference type="GeneID" id="19882092"/>
<dbReference type="HOGENOM" id="CLU_049639_0_0_1"/>
<organism evidence="1 2">
    <name type="scientific">Vittaforma corneae (strain ATCC 50505)</name>
    <name type="common">Microsporidian parasite</name>
    <name type="synonym">Nosema corneum</name>
    <dbReference type="NCBI Taxonomy" id="993615"/>
    <lineage>
        <taxon>Eukaryota</taxon>
        <taxon>Fungi</taxon>
        <taxon>Fungi incertae sedis</taxon>
        <taxon>Microsporidia</taxon>
        <taxon>Nosematidae</taxon>
        <taxon>Vittaforma</taxon>
    </lineage>
</organism>